<protein>
    <submittedName>
        <fullName evidence="4">Uncharacterized protein LOC128202231</fullName>
    </submittedName>
</protein>
<dbReference type="InterPro" id="IPR036875">
    <property type="entry name" value="Znf_CCHC_sf"/>
</dbReference>
<feature type="compositionally biased region" description="Low complexity" evidence="1">
    <location>
        <begin position="228"/>
        <end position="238"/>
    </location>
</feature>
<feature type="region of interest" description="Disordered" evidence="1">
    <location>
        <begin position="349"/>
        <end position="407"/>
    </location>
</feature>
<dbReference type="SUPFAM" id="SSF57756">
    <property type="entry name" value="Retrovirus zinc finger-like domains"/>
    <property type="match status" value="1"/>
</dbReference>
<reference evidence="4" key="1">
    <citation type="submission" date="2025-08" db="UniProtKB">
        <authorList>
            <consortium name="RefSeq"/>
        </authorList>
    </citation>
    <scope>IDENTIFICATION</scope>
    <source>
        <tissue evidence="4">Whole larvae</tissue>
    </source>
</reference>
<sequence>MASSGSMFGGSLSFDHRTQEWSIFQSRFVQYCAANDIDDNTDKAGIKRRALLLTALAEDTYRIAIDLTFPTSVEVIDYKALIKILNNHFKSKKSSFGERLKFNSAQQRPGEELAEWAARVRNLAKHCGYKTELETMLRDRFVLGMVPSKEKEKLFAESVETLTFNQALEIAQGVQCARQALQGVDMDASGGVLAQPVFALRTERSERGGRSGDGGGGGGGTGGGGAPRSGSAPAATARFSSRNGANRCDVCGYKNHSKDKCRYAEFTCRKCNQKGHLLRMCKLNVKTYRGSDKTYEVDDVSIIGSFEQEYEKSTEGQEDCIYEQQDQNSDSSFQSLPENIHNSMMSKLGEERAGGEERILSDNNASSPIPLGSDPVQPLNVPSTDNNEHTLRQRPLRATRKKINYKL</sequence>
<dbReference type="Gene3D" id="4.10.60.10">
    <property type="entry name" value="Zinc finger, CCHC-type"/>
    <property type="match status" value="1"/>
</dbReference>
<evidence type="ECO:0000259" key="2">
    <source>
        <dbReference type="SMART" id="SM00343"/>
    </source>
</evidence>
<keyword evidence="3" id="KW-1185">Reference proteome</keyword>
<evidence type="ECO:0000256" key="1">
    <source>
        <dbReference type="SAM" id="MobiDB-lite"/>
    </source>
</evidence>
<proteinExistence type="predicted"/>
<evidence type="ECO:0000313" key="3">
    <source>
        <dbReference type="Proteomes" id="UP001652740"/>
    </source>
</evidence>
<dbReference type="InterPro" id="IPR001878">
    <property type="entry name" value="Znf_CCHC"/>
</dbReference>
<dbReference type="GeneID" id="128202231"/>
<feature type="compositionally biased region" description="Basic and acidic residues" evidence="1">
    <location>
        <begin position="349"/>
        <end position="360"/>
    </location>
</feature>
<accession>A0ABM3N2H1</accession>
<dbReference type="PANTHER" id="PTHR33198:SF19">
    <property type="entry name" value="CCHC-TYPE DOMAIN-CONTAINING PROTEIN"/>
    <property type="match status" value="1"/>
</dbReference>
<dbReference type="PANTHER" id="PTHR33198">
    <property type="entry name" value="ANK_REP_REGION DOMAIN-CONTAINING PROTEIN-RELATED"/>
    <property type="match status" value="1"/>
</dbReference>
<gene>
    <name evidence="4" type="primary">LOC128202231</name>
</gene>
<dbReference type="SMART" id="SM00343">
    <property type="entry name" value="ZnF_C2HC"/>
    <property type="match status" value="2"/>
</dbReference>
<evidence type="ECO:0000313" key="4">
    <source>
        <dbReference type="RefSeq" id="XP_052757749.1"/>
    </source>
</evidence>
<dbReference type="Proteomes" id="UP001652740">
    <property type="component" value="Unplaced"/>
</dbReference>
<feature type="domain" description="CCHC-type" evidence="2">
    <location>
        <begin position="247"/>
        <end position="263"/>
    </location>
</feature>
<feature type="region of interest" description="Disordered" evidence="1">
    <location>
        <begin position="202"/>
        <end position="238"/>
    </location>
</feature>
<name>A0ABM3N2H1_GALME</name>
<feature type="domain" description="CCHC-type" evidence="2">
    <location>
        <begin position="267"/>
        <end position="283"/>
    </location>
</feature>
<feature type="compositionally biased region" description="Basic residues" evidence="1">
    <location>
        <begin position="392"/>
        <end position="407"/>
    </location>
</feature>
<organism evidence="3 4">
    <name type="scientific">Galleria mellonella</name>
    <name type="common">Greater wax moth</name>
    <dbReference type="NCBI Taxonomy" id="7137"/>
    <lineage>
        <taxon>Eukaryota</taxon>
        <taxon>Metazoa</taxon>
        <taxon>Ecdysozoa</taxon>
        <taxon>Arthropoda</taxon>
        <taxon>Hexapoda</taxon>
        <taxon>Insecta</taxon>
        <taxon>Pterygota</taxon>
        <taxon>Neoptera</taxon>
        <taxon>Endopterygota</taxon>
        <taxon>Lepidoptera</taxon>
        <taxon>Glossata</taxon>
        <taxon>Ditrysia</taxon>
        <taxon>Pyraloidea</taxon>
        <taxon>Pyralidae</taxon>
        <taxon>Galleriinae</taxon>
        <taxon>Galleria</taxon>
    </lineage>
</organism>
<feature type="compositionally biased region" description="Gly residues" evidence="1">
    <location>
        <begin position="211"/>
        <end position="227"/>
    </location>
</feature>
<dbReference type="RefSeq" id="XP_052757749.1">
    <property type="nucleotide sequence ID" value="XM_052901789.1"/>
</dbReference>